<keyword evidence="4" id="KW-0833">Ubl conjugation pathway</keyword>
<reference evidence="9 10" key="1">
    <citation type="journal article" date="2019" name="Proc. Natl. Acad. Sci. U.S.A.">
        <title>Regulatory changes in pterin and carotenoid genes underlie balanced color polymorphisms in the wall lizard.</title>
        <authorList>
            <person name="Andrade P."/>
            <person name="Pinho C."/>
            <person name="Perez I de Lanuza G."/>
            <person name="Afonso S."/>
            <person name="Brejcha J."/>
            <person name="Rubin C.J."/>
            <person name="Wallerman O."/>
            <person name="Pereira P."/>
            <person name="Sabatino S.J."/>
            <person name="Bellati A."/>
            <person name="Pellitteri-Rosa D."/>
            <person name="Bosakova Z."/>
            <person name="Bunikis I."/>
            <person name="Carretero M.A."/>
            <person name="Feiner N."/>
            <person name="Marsik P."/>
            <person name="Pauperio F."/>
            <person name="Salvi D."/>
            <person name="Soler L."/>
            <person name="While G.M."/>
            <person name="Uller T."/>
            <person name="Font E."/>
            <person name="Andersson L."/>
            <person name="Carneiro M."/>
        </authorList>
    </citation>
    <scope>NUCLEOTIDE SEQUENCE</scope>
</reference>
<dbReference type="InterPro" id="IPR036322">
    <property type="entry name" value="WD40_repeat_dom_sf"/>
</dbReference>
<feature type="domain" description="Anaphase-promoting complex subunit 4-like WD40" evidence="6">
    <location>
        <begin position="19"/>
        <end position="110"/>
    </location>
</feature>
<dbReference type="AlphaFoldDB" id="A0A670J8G9"/>
<reference evidence="9" key="2">
    <citation type="submission" date="2025-08" db="UniProtKB">
        <authorList>
            <consortium name="Ensembl"/>
        </authorList>
    </citation>
    <scope>IDENTIFICATION</scope>
</reference>
<dbReference type="GO" id="GO:0051301">
    <property type="term" value="P:cell division"/>
    <property type="evidence" value="ECO:0007669"/>
    <property type="project" value="UniProtKB-KW"/>
</dbReference>
<dbReference type="SUPFAM" id="SSF50978">
    <property type="entry name" value="WD40 repeat-like"/>
    <property type="match status" value="1"/>
</dbReference>
<evidence type="ECO:0000256" key="3">
    <source>
        <dbReference type="ARBA" id="ARBA00022776"/>
    </source>
</evidence>
<keyword evidence="10" id="KW-1185">Reference proteome</keyword>
<dbReference type="PANTHER" id="PTHR13260:SF0">
    <property type="entry name" value="ANAPHASE-PROMOTING COMPLEX SUBUNIT 4"/>
    <property type="match status" value="1"/>
</dbReference>
<dbReference type="GO" id="GO:0031145">
    <property type="term" value="P:anaphase-promoting complex-dependent catabolic process"/>
    <property type="evidence" value="ECO:0007669"/>
    <property type="project" value="InterPro"/>
</dbReference>
<evidence type="ECO:0000256" key="1">
    <source>
        <dbReference type="ARBA" id="ARBA00016067"/>
    </source>
</evidence>
<keyword evidence="5" id="KW-0131">Cell cycle</keyword>
<reference evidence="9" key="3">
    <citation type="submission" date="2025-09" db="UniProtKB">
        <authorList>
            <consortium name="Ensembl"/>
        </authorList>
    </citation>
    <scope>IDENTIFICATION</scope>
</reference>
<dbReference type="GO" id="GO:0005680">
    <property type="term" value="C:anaphase-promoting complex"/>
    <property type="evidence" value="ECO:0007669"/>
    <property type="project" value="InterPro"/>
</dbReference>
<dbReference type="Pfam" id="PF23405">
    <property type="entry name" value="WD40_APC4_C-half"/>
    <property type="match status" value="1"/>
</dbReference>
<dbReference type="InterPro" id="IPR024789">
    <property type="entry name" value="APC4"/>
</dbReference>
<dbReference type="GO" id="GO:0034399">
    <property type="term" value="C:nuclear periphery"/>
    <property type="evidence" value="ECO:0007669"/>
    <property type="project" value="TreeGrafter"/>
</dbReference>
<accession>A0A670J8G9</accession>
<evidence type="ECO:0000259" key="7">
    <source>
        <dbReference type="Pfam" id="PF12896"/>
    </source>
</evidence>
<evidence type="ECO:0000313" key="10">
    <source>
        <dbReference type="Proteomes" id="UP000472272"/>
    </source>
</evidence>
<dbReference type="InterPro" id="IPR024977">
    <property type="entry name" value="Apc4-like_WD40_dom"/>
</dbReference>
<evidence type="ECO:0000259" key="6">
    <source>
        <dbReference type="Pfam" id="PF12894"/>
    </source>
</evidence>
<dbReference type="InterPro" id="IPR056358">
    <property type="entry name" value="APC4_C"/>
</dbReference>
<evidence type="ECO:0000256" key="5">
    <source>
        <dbReference type="ARBA" id="ARBA00023306"/>
    </source>
</evidence>
<evidence type="ECO:0000256" key="2">
    <source>
        <dbReference type="ARBA" id="ARBA00022618"/>
    </source>
</evidence>
<dbReference type="Pfam" id="PF12894">
    <property type="entry name" value="ANAPC4_WD40"/>
    <property type="match status" value="1"/>
</dbReference>
<dbReference type="InterPro" id="IPR015943">
    <property type="entry name" value="WD40/YVTN_repeat-like_dom_sf"/>
</dbReference>
<keyword evidence="3" id="KW-0498">Mitosis</keyword>
<keyword evidence="2" id="KW-0132">Cell division</keyword>
<organism evidence="9 10">
    <name type="scientific">Podarcis muralis</name>
    <name type="common">Wall lizard</name>
    <name type="synonym">Lacerta muralis</name>
    <dbReference type="NCBI Taxonomy" id="64176"/>
    <lineage>
        <taxon>Eukaryota</taxon>
        <taxon>Metazoa</taxon>
        <taxon>Chordata</taxon>
        <taxon>Craniata</taxon>
        <taxon>Vertebrata</taxon>
        <taxon>Euteleostomi</taxon>
        <taxon>Lepidosauria</taxon>
        <taxon>Squamata</taxon>
        <taxon>Bifurcata</taxon>
        <taxon>Unidentata</taxon>
        <taxon>Episquamata</taxon>
        <taxon>Laterata</taxon>
        <taxon>Lacertibaenia</taxon>
        <taxon>Lacertidae</taxon>
        <taxon>Podarcis</taxon>
    </lineage>
</organism>
<dbReference type="GO" id="GO:0070979">
    <property type="term" value="P:protein K11-linked ubiquitination"/>
    <property type="evidence" value="ECO:0007669"/>
    <property type="project" value="TreeGrafter"/>
</dbReference>
<name>A0A670J8G9_PODMU</name>
<gene>
    <name evidence="9" type="primary">ANAPC4</name>
</gene>
<dbReference type="Gene3D" id="2.130.10.10">
    <property type="entry name" value="YVTN repeat-like/Quinoprotein amine dehydrogenase"/>
    <property type="match status" value="1"/>
</dbReference>
<dbReference type="Pfam" id="PF12896">
    <property type="entry name" value="ANAPC4"/>
    <property type="match status" value="1"/>
</dbReference>
<evidence type="ECO:0000259" key="8">
    <source>
        <dbReference type="Pfam" id="PF23405"/>
    </source>
</evidence>
<evidence type="ECO:0000313" key="9">
    <source>
        <dbReference type="Ensembl" id="ENSPMRP00000020521.1"/>
    </source>
</evidence>
<sequence>STTYPICWGKQLPQEVIFMAWSPKRDLIALANKVGEVLLHRLANFQRLWSLPPSESTGKEVTALAWRPDGKILAFALADTKQVILCDVEKPESLHSFSVDAPITYMHWMEVTEESSVLTSFYNAEDESNLLLPKLPALPKKLNALVLGGNSGFIEIYAYGMYKIATVTGVTGSCLTLCLSSDLKSLSVITKVEVSPESEPEITYFQLDTSLLSTYLPEVTRMARKFTHISTLLQYIKLSLTCMCEAWEEILMQMDSRLTKFVQEKNTTTSVQDEFMQLLLWGKASLELQALLMNQLTVKGLKKLGQSMESSYSSIQKLVISHLQSGSEALLYHLSELKGMALWKQKYESLGLDATGIEEAITAVGSFILKANELLQVIDSSMKNFKAFFRWLYVGELKLMTQKDITFVADFLTEHFNEAPELYNRKGKYFNVERVGQYLKDEDDDLVSPPNTEGNQWFNFLQNSNHLKESPLLFPYYPQKSLHFVKRRMEGIIDQCLQKPAVSIRSEDPTSQLFKLPFLWNDKSSNLHYVLFTMLESSISKIYILRRHTDTSRSADNGLLAVDFGNFLNSSINENSGTSCYSCLDAHFYDDETITVILAENSEQEGKERILAQLPLSSVYTEENRGLEFSWNSSQRLDMQCEDIPTQSVTIEGQWRVLENMKAQYVAVNGIRKVSCVVSIPWTDFAFDPLTGWFVVLKILDDFFSNQER</sequence>
<evidence type="ECO:0000256" key="4">
    <source>
        <dbReference type="ARBA" id="ARBA00022786"/>
    </source>
</evidence>
<dbReference type="InterPro" id="IPR024790">
    <property type="entry name" value="APC4_long_dom"/>
</dbReference>
<dbReference type="GeneTree" id="ENSGT00390000004612"/>
<dbReference type="PANTHER" id="PTHR13260">
    <property type="entry name" value="ANAPHASE PROMOTING COMPLEX SUBUNIT 4 APC4"/>
    <property type="match status" value="1"/>
</dbReference>
<dbReference type="Proteomes" id="UP000472272">
    <property type="component" value="Chromosome 9"/>
</dbReference>
<protein>
    <recommendedName>
        <fullName evidence="1">Anaphase-promoting complex subunit 4</fullName>
    </recommendedName>
</protein>
<dbReference type="Ensembl" id="ENSPMRT00000021801.1">
    <property type="protein sequence ID" value="ENSPMRP00000020521.1"/>
    <property type="gene ID" value="ENSPMRG00000012834.1"/>
</dbReference>
<proteinExistence type="predicted"/>
<feature type="domain" description="Anaphase-promoting complex subunit 4 long" evidence="7">
    <location>
        <begin position="204"/>
        <end position="396"/>
    </location>
</feature>
<feature type="domain" description="Anaphase-promoting complex subunit 4 C-terminal half WD40" evidence="8">
    <location>
        <begin position="519"/>
        <end position="680"/>
    </location>
</feature>